<proteinExistence type="predicted"/>
<evidence type="ECO:0000313" key="1">
    <source>
        <dbReference type="EMBL" id="JAD28118.1"/>
    </source>
</evidence>
<organism evidence="1">
    <name type="scientific">Arundo donax</name>
    <name type="common">Giant reed</name>
    <name type="synonym">Donax arundinaceus</name>
    <dbReference type="NCBI Taxonomy" id="35708"/>
    <lineage>
        <taxon>Eukaryota</taxon>
        <taxon>Viridiplantae</taxon>
        <taxon>Streptophyta</taxon>
        <taxon>Embryophyta</taxon>
        <taxon>Tracheophyta</taxon>
        <taxon>Spermatophyta</taxon>
        <taxon>Magnoliopsida</taxon>
        <taxon>Liliopsida</taxon>
        <taxon>Poales</taxon>
        <taxon>Poaceae</taxon>
        <taxon>PACMAD clade</taxon>
        <taxon>Arundinoideae</taxon>
        <taxon>Arundineae</taxon>
        <taxon>Arundo</taxon>
    </lineage>
</organism>
<dbReference type="EMBL" id="GBRH01269777">
    <property type="protein sequence ID" value="JAD28118.1"/>
    <property type="molecule type" value="Transcribed_RNA"/>
</dbReference>
<reference evidence="1" key="2">
    <citation type="journal article" date="2015" name="Data Brief">
        <title>Shoot transcriptome of the giant reed, Arundo donax.</title>
        <authorList>
            <person name="Barrero R.A."/>
            <person name="Guerrero F.D."/>
            <person name="Moolhuijzen P."/>
            <person name="Goolsby J.A."/>
            <person name="Tidwell J."/>
            <person name="Bellgard S.E."/>
            <person name="Bellgard M.I."/>
        </authorList>
    </citation>
    <scope>NUCLEOTIDE SEQUENCE</scope>
    <source>
        <tissue evidence="1">Shoot tissue taken approximately 20 cm above the soil surface</tissue>
    </source>
</reference>
<name>A0A0A8YR44_ARUDO</name>
<dbReference type="AlphaFoldDB" id="A0A0A8YR44"/>
<reference evidence="1" key="1">
    <citation type="submission" date="2014-09" db="EMBL/GenBank/DDBJ databases">
        <authorList>
            <person name="Magalhaes I.L.F."/>
            <person name="Oliveira U."/>
            <person name="Santos F.R."/>
            <person name="Vidigal T.H.D.A."/>
            <person name="Brescovit A.D."/>
            <person name="Santos A.J."/>
        </authorList>
    </citation>
    <scope>NUCLEOTIDE SEQUENCE</scope>
    <source>
        <tissue evidence="1">Shoot tissue taken approximately 20 cm above the soil surface</tissue>
    </source>
</reference>
<accession>A0A0A8YR44</accession>
<protein>
    <submittedName>
        <fullName evidence="1">Uncharacterized protein</fullName>
    </submittedName>
</protein>
<sequence>MLTCKNNIKYSKLNNNIFPYSMQTHVIGKLLYTSATK</sequence>